<feature type="compositionally biased region" description="Basic and acidic residues" evidence="1">
    <location>
        <begin position="72"/>
        <end position="89"/>
    </location>
</feature>
<dbReference type="AlphaFoldDB" id="A0AAV8YY67"/>
<name>A0AAV8YY67_9CUCU</name>
<feature type="compositionally biased region" description="Basic residues" evidence="1">
    <location>
        <begin position="90"/>
        <end position="100"/>
    </location>
</feature>
<evidence type="ECO:0000256" key="1">
    <source>
        <dbReference type="SAM" id="MobiDB-lite"/>
    </source>
</evidence>
<keyword evidence="3" id="KW-1185">Reference proteome</keyword>
<evidence type="ECO:0000313" key="3">
    <source>
        <dbReference type="Proteomes" id="UP001162162"/>
    </source>
</evidence>
<sequence>MSDLVEKPVSAVLYRQSSLETRLSPVHLSDESDLESSDEEKNTDTNPKIVDYTVKSEESKKDEQSPTTFGKYSERSNEEKNKFQNELQHKLNKKIVQHGKKGGDDNQQSRPENATLNVKSSYTGIHSPFQDELQHKIAGKRNKNKTSDMTIEEIKPKKPVYNEDLSDIQTDAETEISVGLMKGDY</sequence>
<feature type="compositionally biased region" description="Polar residues" evidence="1">
    <location>
        <begin position="105"/>
        <end position="117"/>
    </location>
</feature>
<evidence type="ECO:0000313" key="2">
    <source>
        <dbReference type="EMBL" id="KAJ8956973.1"/>
    </source>
</evidence>
<feature type="region of interest" description="Disordered" evidence="1">
    <location>
        <begin position="20"/>
        <end position="117"/>
    </location>
</feature>
<organism evidence="2 3">
    <name type="scientific">Aromia moschata</name>
    <dbReference type="NCBI Taxonomy" id="1265417"/>
    <lineage>
        <taxon>Eukaryota</taxon>
        <taxon>Metazoa</taxon>
        <taxon>Ecdysozoa</taxon>
        <taxon>Arthropoda</taxon>
        <taxon>Hexapoda</taxon>
        <taxon>Insecta</taxon>
        <taxon>Pterygota</taxon>
        <taxon>Neoptera</taxon>
        <taxon>Endopterygota</taxon>
        <taxon>Coleoptera</taxon>
        <taxon>Polyphaga</taxon>
        <taxon>Cucujiformia</taxon>
        <taxon>Chrysomeloidea</taxon>
        <taxon>Cerambycidae</taxon>
        <taxon>Cerambycinae</taxon>
        <taxon>Callichromatini</taxon>
        <taxon>Aromia</taxon>
    </lineage>
</organism>
<reference evidence="2" key="1">
    <citation type="journal article" date="2023" name="Insect Mol. Biol.">
        <title>Genome sequencing provides insights into the evolution of gene families encoding plant cell wall-degrading enzymes in longhorned beetles.</title>
        <authorList>
            <person name="Shin N.R."/>
            <person name="Okamura Y."/>
            <person name="Kirsch R."/>
            <person name="Pauchet Y."/>
        </authorList>
    </citation>
    <scope>NUCLEOTIDE SEQUENCE</scope>
    <source>
        <strain evidence="2">AMC_N1</strain>
    </source>
</reference>
<comment type="caution">
    <text evidence="2">The sequence shown here is derived from an EMBL/GenBank/DDBJ whole genome shotgun (WGS) entry which is preliminary data.</text>
</comment>
<dbReference type="Proteomes" id="UP001162162">
    <property type="component" value="Unassembled WGS sequence"/>
</dbReference>
<feature type="compositionally biased region" description="Basic and acidic residues" evidence="1">
    <location>
        <begin position="54"/>
        <end position="64"/>
    </location>
</feature>
<proteinExistence type="predicted"/>
<dbReference type="EMBL" id="JAPWTK010000026">
    <property type="protein sequence ID" value="KAJ8956973.1"/>
    <property type="molecule type" value="Genomic_DNA"/>
</dbReference>
<feature type="region of interest" description="Disordered" evidence="1">
    <location>
        <begin position="138"/>
        <end position="158"/>
    </location>
</feature>
<accession>A0AAV8YY67</accession>
<protein>
    <submittedName>
        <fullName evidence="2">Uncharacterized protein</fullName>
    </submittedName>
</protein>
<gene>
    <name evidence="2" type="ORF">NQ318_012137</name>
</gene>